<accession>A0ABX5ESV4</accession>
<dbReference type="InterPro" id="IPR041999">
    <property type="entry name" value="Sortase_D_1"/>
</dbReference>
<dbReference type="RefSeq" id="WP_106341411.1">
    <property type="nucleotide sequence ID" value="NZ_PVTZ01000001.1"/>
</dbReference>
<sequence>MFMRKLAFLMILIGGGVALYNGYQWWDQAQLVHMNPKLARQIAKDWEDRTYQKGLAQGEKPNWEPKKGEKIGELIIPRIGAILPIVEGTEAEELAKGVGHYVGYGTVMPGETGHVVLSGHRDTVFREVGKLQTGDRIYAKLKNGKTFTYQIRKTWITHAEDRSPK</sequence>
<keyword evidence="1" id="KW-0378">Hydrolase</keyword>
<dbReference type="EMBL" id="PVTZ01000001">
    <property type="protein sequence ID" value="PRZ17046.1"/>
    <property type="molecule type" value="Genomic_DNA"/>
</dbReference>
<dbReference type="NCBIfam" id="TIGR01076">
    <property type="entry name" value="sortase_fam"/>
    <property type="match status" value="1"/>
</dbReference>
<dbReference type="Pfam" id="PF04203">
    <property type="entry name" value="Sortase"/>
    <property type="match status" value="1"/>
</dbReference>
<evidence type="ECO:0000256" key="1">
    <source>
        <dbReference type="ARBA" id="ARBA00022801"/>
    </source>
</evidence>
<evidence type="ECO:0000313" key="3">
    <source>
        <dbReference type="Proteomes" id="UP000238836"/>
    </source>
</evidence>
<protein>
    <submittedName>
        <fullName evidence="2">Sortase A</fullName>
    </submittedName>
</protein>
<evidence type="ECO:0000313" key="2">
    <source>
        <dbReference type="EMBL" id="PRZ17046.1"/>
    </source>
</evidence>
<keyword evidence="3" id="KW-1185">Reference proteome</keyword>
<organism evidence="2 3">
    <name type="scientific">Laceyella sediminis</name>
    <dbReference type="NCBI Taxonomy" id="573074"/>
    <lineage>
        <taxon>Bacteria</taxon>
        <taxon>Bacillati</taxon>
        <taxon>Bacillota</taxon>
        <taxon>Bacilli</taxon>
        <taxon>Bacillales</taxon>
        <taxon>Thermoactinomycetaceae</taxon>
        <taxon>Laceyella</taxon>
    </lineage>
</organism>
<comment type="caution">
    <text evidence="2">The sequence shown here is derived from an EMBL/GenBank/DDBJ whole genome shotgun (WGS) entry which is preliminary data.</text>
</comment>
<name>A0ABX5ESV4_9BACL</name>
<dbReference type="CDD" id="cd05828">
    <property type="entry name" value="Sortase_D_1"/>
    <property type="match status" value="1"/>
</dbReference>
<dbReference type="InterPro" id="IPR005754">
    <property type="entry name" value="Sortase"/>
</dbReference>
<dbReference type="Proteomes" id="UP000238836">
    <property type="component" value="Unassembled WGS sequence"/>
</dbReference>
<dbReference type="SUPFAM" id="SSF63817">
    <property type="entry name" value="Sortase"/>
    <property type="match status" value="1"/>
</dbReference>
<dbReference type="InterPro" id="IPR023365">
    <property type="entry name" value="Sortase_dom-sf"/>
</dbReference>
<gene>
    <name evidence="2" type="ORF">CLV36_101137</name>
</gene>
<reference evidence="2 3" key="1">
    <citation type="submission" date="2018-03" db="EMBL/GenBank/DDBJ databases">
        <title>Genomic Encyclopedia of Archaeal and Bacterial Type Strains, Phase II (KMG-II): from individual species to whole genera.</title>
        <authorList>
            <person name="Goeker M."/>
        </authorList>
    </citation>
    <scope>NUCLEOTIDE SEQUENCE [LARGE SCALE GENOMIC DNA]</scope>
    <source>
        <strain evidence="2 3">RHA1</strain>
    </source>
</reference>
<proteinExistence type="predicted"/>
<dbReference type="Gene3D" id="2.40.260.10">
    <property type="entry name" value="Sortase"/>
    <property type="match status" value="1"/>
</dbReference>